<keyword evidence="9" id="KW-0175">Coiled coil</keyword>
<evidence type="ECO:0000256" key="4">
    <source>
        <dbReference type="ARBA" id="ARBA00022989"/>
    </source>
</evidence>
<evidence type="ECO:0000256" key="3">
    <source>
        <dbReference type="ARBA" id="ARBA00022692"/>
    </source>
</evidence>
<evidence type="ECO:0000313" key="11">
    <source>
        <dbReference type="Proteomes" id="UP000051036"/>
    </source>
</evidence>
<dbReference type="HAMAP" id="MF_00910">
    <property type="entry name" value="FtsL"/>
    <property type="match status" value="1"/>
</dbReference>
<keyword evidence="11" id="KW-1185">Reference proteome</keyword>
<proteinExistence type="inferred from homology"/>
<comment type="subcellular location">
    <subcellularLocation>
        <location evidence="7">Cell membrane</location>
        <topology evidence="7">Single-pass type II membrane protein</topology>
    </subcellularLocation>
    <text evidence="7">Localizes to the division septum where it forms a ring structure.</text>
</comment>
<dbReference type="NCBIfam" id="TIGR02209">
    <property type="entry name" value="ftsL_broad"/>
    <property type="match status" value="1"/>
</dbReference>
<evidence type="ECO:0000256" key="7">
    <source>
        <dbReference type="HAMAP-Rule" id="MF_00910"/>
    </source>
</evidence>
<sequence>MQSYELQRKYEEEMIMADSSARKIAYEPDRQSESVKRKRAVPDSRKVRWTRLERTLVIVGSVVTVIMMTFLVSSSNTATSTQHELSNVEQKISNKENNITKLRQRIGELTSNSRLNKIARANGLTLNDKNIRTVR</sequence>
<evidence type="ECO:0000256" key="1">
    <source>
        <dbReference type="ARBA" id="ARBA00022475"/>
    </source>
</evidence>
<dbReference type="Proteomes" id="UP000051036">
    <property type="component" value="Unassembled WGS sequence"/>
</dbReference>
<dbReference type="GO" id="GO:0005886">
    <property type="term" value="C:plasma membrane"/>
    <property type="evidence" value="ECO:0007669"/>
    <property type="project" value="UniProtKB-SubCell"/>
</dbReference>
<keyword evidence="2 7" id="KW-0132">Cell division</keyword>
<feature type="transmembrane region" description="Helical" evidence="7">
    <location>
        <begin position="55"/>
        <end position="73"/>
    </location>
</feature>
<keyword evidence="4 7" id="KW-1133">Transmembrane helix</keyword>
<keyword evidence="3 7" id="KW-0812">Transmembrane</keyword>
<dbReference type="AlphaFoldDB" id="A0A0R1UIX5"/>
<dbReference type="GO" id="GO:0032153">
    <property type="term" value="C:cell division site"/>
    <property type="evidence" value="ECO:0007669"/>
    <property type="project" value="UniProtKB-UniRule"/>
</dbReference>
<feature type="coiled-coil region" evidence="9">
    <location>
        <begin position="78"/>
        <end position="112"/>
    </location>
</feature>
<dbReference type="GO" id="GO:0043093">
    <property type="term" value="P:FtsZ-dependent cytokinesis"/>
    <property type="evidence" value="ECO:0007669"/>
    <property type="project" value="UniProtKB-UniRule"/>
</dbReference>
<gene>
    <name evidence="7" type="primary">ftsL</name>
    <name evidence="10" type="ORF">FC46_GL000653</name>
</gene>
<dbReference type="STRING" id="1423763.FC46_GL000653"/>
<organism evidence="10 11">
    <name type="scientific">Lactobacillus kalixensis DSM 16043</name>
    <dbReference type="NCBI Taxonomy" id="1423763"/>
    <lineage>
        <taxon>Bacteria</taxon>
        <taxon>Bacillati</taxon>
        <taxon>Bacillota</taxon>
        <taxon>Bacilli</taxon>
        <taxon>Lactobacillales</taxon>
        <taxon>Lactobacillaceae</taxon>
        <taxon>Lactobacillus</taxon>
    </lineage>
</organism>
<evidence type="ECO:0000256" key="5">
    <source>
        <dbReference type="ARBA" id="ARBA00023136"/>
    </source>
</evidence>
<evidence type="ECO:0000313" key="10">
    <source>
        <dbReference type="EMBL" id="KRL91354.1"/>
    </source>
</evidence>
<dbReference type="PATRIC" id="fig|1423763.3.peg.657"/>
<reference evidence="10 11" key="1">
    <citation type="journal article" date="2015" name="Genome Announc.">
        <title>Expanding the biotechnology potential of lactobacilli through comparative genomics of 213 strains and associated genera.</title>
        <authorList>
            <person name="Sun Z."/>
            <person name="Harris H.M."/>
            <person name="McCann A."/>
            <person name="Guo C."/>
            <person name="Argimon S."/>
            <person name="Zhang W."/>
            <person name="Yang X."/>
            <person name="Jeffery I.B."/>
            <person name="Cooney J.C."/>
            <person name="Kagawa T.F."/>
            <person name="Liu W."/>
            <person name="Song Y."/>
            <person name="Salvetti E."/>
            <person name="Wrobel A."/>
            <person name="Rasinkangas P."/>
            <person name="Parkhill J."/>
            <person name="Rea M.C."/>
            <person name="O'Sullivan O."/>
            <person name="Ritari J."/>
            <person name="Douillard F.P."/>
            <person name="Paul Ross R."/>
            <person name="Yang R."/>
            <person name="Briner A.E."/>
            <person name="Felis G.E."/>
            <person name="de Vos W.M."/>
            <person name="Barrangou R."/>
            <person name="Klaenhammer T.R."/>
            <person name="Caufield P.W."/>
            <person name="Cui Y."/>
            <person name="Zhang H."/>
            <person name="O'Toole P.W."/>
        </authorList>
    </citation>
    <scope>NUCLEOTIDE SEQUENCE [LARGE SCALE GENOMIC DNA]</scope>
    <source>
        <strain evidence="10 11">DSM 16043</strain>
    </source>
</reference>
<comment type="similarity">
    <text evidence="7">Belongs to the FtsL family.</text>
</comment>
<name>A0A0R1UIX5_9LACO</name>
<evidence type="ECO:0000256" key="9">
    <source>
        <dbReference type="SAM" id="Coils"/>
    </source>
</evidence>
<comment type="caution">
    <text evidence="10">The sequence shown here is derived from an EMBL/GenBank/DDBJ whole genome shotgun (WGS) entry which is preliminary data.</text>
</comment>
<evidence type="ECO:0000256" key="2">
    <source>
        <dbReference type="ARBA" id="ARBA00022618"/>
    </source>
</evidence>
<dbReference type="EMBL" id="AZFM01000002">
    <property type="protein sequence ID" value="KRL91354.1"/>
    <property type="molecule type" value="Genomic_DNA"/>
</dbReference>
<dbReference type="InterPro" id="IPR011922">
    <property type="entry name" value="Cell_div_FtsL"/>
</dbReference>
<keyword evidence="5 7" id="KW-0472">Membrane</keyword>
<comment type="function">
    <text evidence="7">Essential cell division protein.</text>
</comment>
<evidence type="ECO:0000256" key="8">
    <source>
        <dbReference type="NCBIfam" id="TIGR02209"/>
    </source>
</evidence>
<keyword evidence="1 7" id="KW-1003">Cell membrane</keyword>
<keyword evidence="6 7" id="KW-0131">Cell cycle</keyword>
<accession>A0A0R1UIX5</accession>
<evidence type="ECO:0000256" key="6">
    <source>
        <dbReference type="ARBA" id="ARBA00023306"/>
    </source>
</evidence>
<protein>
    <recommendedName>
        <fullName evidence="7 8">Cell division protein FtsL</fullName>
    </recommendedName>
</protein>